<dbReference type="AlphaFoldDB" id="A0A1F5YGZ0"/>
<dbReference type="EMBL" id="MFIY01000072">
    <property type="protein sequence ID" value="OGF99121.1"/>
    <property type="molecule type" value="Genomic_DNA"/>
</dbReference>
<sequence length="100" mass="11662">MPNLMICLDKNGIILDFDAPGENFFTKPISKIVNQHYHKVIPNNLIVLFAEKISLAHKTNNVLVFTFSAKVIRKKKLWEAHIFHQKSDETMILIYQKVLR</sequence>
<evidence type="ECO:0008006" key="3">
    <source>
        <dbReference type="Google" id="ProtNLM"/>
    </source>
</evidence>
<evidence type="ECO:0000313" key="2">
    <source>
        <dbReference type="Proteomes" id="UP000178230"/>
    </source>
</evidence>
<gene>
    <name evidence="1" type="ORF">A2Y99_02605</name>
</gene>
<comment type="caution">
    <text evidence="1">The sequence shown here is derived from an EMBL/GenBank/DDBJ whole genome shotgun (WGS) entry which is preliminary data.</text>
</comment>
<evidence type="ECO:0000313" key="1">
    <source>
        <dbReference type="EMBL" id="OGF99121.1"/>
    </source>
</evidence>
<name>A0A1F5YGZ0_9BACT</name>
<reference evidence="1 2" key="1">
    <citation type="journal article" date="2016" name="Nat. Commun.">
        <title>Thousands of microbial genomes shed light on interconnected biogeochemical processes in an aquifer system.</title>
        <authorList>
            <person name="Anantharaman K."/>
            <person name="Brown C.T."/>
            <person name="Hug L.A."/>
            <person name="Sharon I."/>
            <person name="Castelle C.J."/>
            <person name="Probst A.J."/>
            <person name="Thomas B.C."/>
            <person name="Singh A."/>
            <person name="Wilkins M.J."/>
            <person name="Karaoz U."/>
            <person name="Brodie E.L."/>
            <person name="Williams K.H."/>
            <person name="Hubbard S.S."/>
            <person name="Banfield J.F."/>
        </authorList>
    </citation>
    <scope>NUCLEOTIDE SEQUENCE [LARGE SCALE GENOMIC DNA]</scope>
</reference>
<organism evidence="1 2">
    <name type="scientific">Candidatus Gottesmanbacteria bacterium RBG_13_37_7</name>
    <dbReference type="NCBI Taxonomy" id="1798369"/>
    <lineage>
        <taxon>Bacteria</taxon>
        <taxon>Candidatus Gottesmaniibacteriota</taxon>
    </lineage>
</organism>
<accession>A0A1F5YGZ0</accession>
<protein>
    <recommendedName>
        <fullName evidence="3">PAS fold-2 domain-containing protein</fullName>
    </recommendedName>
</protein>
<dbReference type="Proteomes" id="UP000178230">
    <property type="component" value="Unassembled WGS sequence"/>
</dbReference>
<proteinExistence type="predicted"/>